<dbReference type="InterPro" id="IPR011009">
    <property type="entry name" value="Kinase-like_dom_sf"/>
</dbReference>
<dbReference type="InterPro" id="IPR001245">
    <property type="entry name" value="Ser-Thr/Tyr_kinase_cat_dom"/>
</dbReference>
<dbReference type="Gene3D" id="1.10.510.10">
    <property type="entry name" value="Transferase(Phosphotransferase) domain 1"/>
    <property type="match status" value="1"/>
</dbReference>
<reference evidence="2 3" key="1">
    <citation type="submission" date="2017-11" db="EMBL/GenBank/DDBJ databases">
        <title>The genome of Rhizophagus clarus HR1 reveals common genetic basis of auxotrophy among arbuscular mycorrhizal fungi.</title>
        <authorList>
            <person name="Kobayashi Y."/>
        </authorList>
    </citation>
    <scope>NUCLEOTIDE SEQUENCE [LARGE SCALE GENOMIC DNA]</scope>
    <source>
        <strain evidence="2 3">HR1</strain>
    </source>
</reference>
<feature type="domain" description="Protein kinase" evidence="1">
    <location>
        <begin position="729"/>
        <end position="1015"/>
    </location>
</feature>
<dbReference type="PROSITE" id="PS50011">
    <property type="entry name" value="PROTEIN_KINASE_DOM"/>
    <property type="match status" value="1"/>
</dbReference>
<dbReference type="InterPro" id="IPR051681">
    <property type="entry name" value="Ser/Thr_Kinases-Pseudokinases"/>
</dbReference>
<keyword evidence="3" id="KW-1185">Reference proteome</keyword>
<protein>
    <recommendedName>
        <fullName evidence="1">Protein kinase domain-containing protein</fullName>
    </recommendedName>
</protein>
<dbReference type="GO" id="GO:0005524">
    <property type="term" value="F:ATP binding"/>
    <property type="evidence" value="ECO:0007669"/>
    <property type="project" value="InterPro"/>
</dbReference>
<dbReference type="Pfam" id="PF07714">
    <property type="entry name" value="PK_Tyr_Ser-Thr"/>
    <property type="match status" value="1"/>
</dbReference>
<dbReference type="InterPro" id="IPR000719">
    <property type="entry name" value="Prot_kinase_dom"/>
</dbReference>
<gene>
    <name evidence="2" type="ORF">RclHR1_28750001</name>
</gene>
<comment type="caution">
    <text evidence="2">The sequence shown here is derived from an EMBL/GenBank/DDBJ whole genome shotgun (WGS) entry which is preliminary data.</text>
</comment>
<proteinExistence type="predicted"/>
<name>A0A2Z6R4G2_9GLOM</name>
<organism evidence="2 3">
    <name type="scientific">Rhizophagus clarus</name>
    <dbReference type="NCBI Taxonomy" id="94130"/>
    <lineage>
        <taxon>Eukaryota</taxon>
        <taxon>Fungi</taxon>
        <taxon>Fungi incertae sedis</taxon>
        <taxon>Mucoromycota</taxon>
        <taxon>Glomeromycotina</taxon>
        <taxon>Glomeromycetes</taxon>
        <taxon>Glomerales</taxon>
        <taxon>Glomeraceae</taxon>
        <taxon>Rhizophagus</taxon>
    </lineage>
</organism>
<dbReference type="GO" id="GO:0004674">
    <property type="term" value="F:protein serine/threonine kinase activity"/>
    <property type="evidence" value="ECO:0007669"/>
    <property type="project" value="TreeGrafter"/>
</dbReference>
<evidence type="ECO:0000313" key="2">
    <source>
        <dbReference type="EMBL" id="GBB96925.1"/>
    </source>
</evidence>
<dbReference type="PANTHER" id="PTHR44329">
    <property type="entry name" value="SERINE/THREONINE-PROTEIN KINASE TNNI3K-RELATED"/>
    <property type="match status" value="1"/>
</dbReference>
<dbReference type="AlphaFoldDB" id="A0A2Z6R4G2"/>
<dbReference type="SUPFAM" id="SSF56112">
    <property type="entry name" value="Protein kinase-like (PK-like)"/>
    <property type="match status" value="1"/>
</dbReference>
<dbReference type="EMBL" id="BEXD01002085">
    <property type="protein sequence ID" value="GBB96925.1"/>
    <property type="molecule type" value="Genomic_DNA"/>
</dbReference>
<evidence type="ECO:0000313" key="3">
    <source>
        <dbReference type="Proteomes" id="UP000247702"/>
    </source>
</evidence>
<sequence>MEFYERHSQNKLCEKCGNENTNSQLAQHTWCISCQIQGETNYSGNEKIDRFISSKQGNPIKETPNEGPIFEWIPYNQFIEVEEINKNDFITVYSAKWRDGPLYWDKDNGKYSRMTNVEVVLKCLNNSQNNIDQLINGVYEHEFINETELCTYGISQNPNTSEYFIIFNSEYFSEYCRSCDQECSKLDFIIPIPCHPCKIKNYKRDDTNWSGNEKIDNFIQERQLKSAYNLVFEWIPYNQFNEIKEINKGDHFTIYSAIRKDPLYYQYNEYSSESDTKVILKYLHDPQNDDQFLDEVEQHLIVPNEIYIHDNLAQEQEYEIAENIYGISQDENTKNYYMIFSDNYLEIICIICRKNYVGYYIKGGKCCRPCKTNYLKTNFMNWTSKNEKINNFIQKRQLKFPDDSIFEWISYNQFFEVKEINRSDFITAYSAKWRDGSLYWDEINGKYSRRSNMEVILKRLHNSQNNIDQFLNEVNEYPDNYYNIFKSYGISREPETNDYIIIVDNKYFEKFCIICGKEYSYNTKWCKFCQIKDLKENLTNWSENKKINEIVHEMQLKINESNDKIFEYIPFNQLNNIEKTNNSTIYTAIWENGPLHWENNKYIRQPFKKVSLKYSKNIMNEMYKFNKREIEHIRSAYGMNIYGISQTQFLNNYFLVLNDKYLELFCKLCGERYLNRYKWCKLCQLKELIRELNKRKSGNKKIDTMMLEMLLKIDSCYDTVFEWIPYNQFYDIEEIDKGGFATVYSAKWKKGPLLFDWSETKKYARPYPNITVALKRLYNSQSITNKFLNEVKEYSIGPHSDNILVIFGLSRIPNTGEYIIVLEYAKGGNFNNWVNNNYRIFTWPVKTKILNYISKGLKNIHQKQKVHRDLHTGNILLFANSINFGNYDQDHNDYDNFNHVLSISDMGLCGKVDDIDETNIYGVIPYIAPEVLRRKPYTQASDIYSFGMIMYFVATGVQPFANHAHDELLVLDICNGIRPEIHELYAPESYIGLMKKCWDPNPENRPNSSDLHESINRLWKFGDTFTFKHTERIGTERTEEEDIVKNIQVQFKIAELVREIKLPITENNQLATHAQAIYISREISSFTILLPSYDDNNKTECLDCQI</sequence>
<dbReference type="Proteomes" id="UP000247702">
    <property type="component" value="Unassembled WGS sequence"/>
</dbReference>
<accession>A0A2Z6R4G2</accession>
<evidence type="ECO:0000259" key="1">
    <source>
        <dbReference type="PROSITE" id="PS50011"/>
    </source>
</evidence>